<evidence type="ECO:0000256" key="7">
    <source>
        <dbReference type="ARBA" id="ARBA00022679"/>
    </source>
</evidence>
<evidence type="ECO:0000256" key="4">
    <source>
        <dbReference type="ARBA" id="ARBA00020594"/>
    </source>
</evidence>
<feature type="region of interest" description="Disordered" evidence="9">
    <location>
        <begin position="38"/>
        <end position="58"/>
    </location>
</feature>
<evidence type="ECO:0000256" key="2">
    <source>
        <dbReference type="ARBA" id="ARBA00004496"/>
    </source>
</evidence>
<dbReference type="AlphaFoldDB" id="A0AAQ3KRN8"/>
<dbReference type="Pfam" id="PF10294">
    <property type="entry name" value="Methyltransf_16"/>
    <property type="match status" value="1"/>
</dbReference>
<dbReference type="EC" id="2.1.1.60" evidence="3"/>
<dbReference type="SUPFAM" id="SSF53335">
    <property type="entry name" value="S-adenosyl-L-methionine-dependent methyltransferases"/>
    <property type="match status" value="1"/>
</dbReference>
<name>A0AAQ3KRN8_9LILI</name>
<dbReference type="GO" id="GO:0032259">
    <property type="term" value="P:methylation"/>
    <property type="evidence" value="ECO:0007669"/>
    <property type="project" value="UniProtKB-KW"/>
</dbReference>
<keyword evidence="5" id="KW-0963">Cytoplasm</keyword>
<reference evidence="10 11" key="1">
    <citation type="submission" date="2023-10" db="EMBL/GenBank/DDBJ databases">
        <title>Chromosome-scale genome assembly provides insights into flower coloration mechanisms of Canna indica.</title>
        <authorList>
            <person name="Li C."/>
        </authorList>
    </citation>
    <scope>NUCLEOTIDE SEQUENCE [LARGE SCALE GENOMIC DNA]</scope>
    <source>
        <tissue evidence="10">Flower</tissue>
    </source>
</reference>
<evidence type="ECO:0000256" key="5">
    <source>
        <dbReference type="ARBA" id="ARBA00022490"/>
    </source>
</evidence>
<dbReference type="Proteomes" id="UP001327560">
    <property type="component" value="Chromosome 6"/>
</dbReference>
<evidence type="ECO:0000313" key="11">
    <source>
        <dbReference type="Proteomes" id="UP001327560"/>
    </source>
</evidence>
<keyword evidence="8" id="KW-0539">Nucleus</keyword>
<gene>
    <name evidence="10" type="ORF">Cni_G19585</name>
</gene>
<evidence type="ECO:0000256" key="9">
    <source>
        <dbReference type="SAM" id="MobiDB-lite"/>
    </source>
</evidence>
<evidence type="ECO:0000256" key="6">
    <source>
        <dbReference type="ARBA" id="ARBA00022603"/>
    </source>
</evidence>
<dbReference type="PANTHER" id="PTHR13539">
    <property type="entry name" value="CALMODULIN-LYSINE N-METHYLTRANSFERASE"/>
    <property type="match status" value="1"/>
</dbReference>
<dbReference type="GO" id="GO:0005634">
    <property type="term" value="C:nucleus"/>
    <property type="evidence" value="ECO:0007669"/>
    <property type="project" value="UniProtKB-SubCell"/>
</dbReference>
<accession>A0AAQ3KRN8</accession>
<dbReference type="GO" id="GO:0005737">
    <property type="term" value="C:cytoplasm"/>
    <property type="evidence" value="ECO:0007669"/>
    <property type="project" value="UniProtKB-SubCell"/>
</dbReference>
<comment type="subcellular location">
    <subcellularLocation>
        <location evidence="2">Cytoplasm</location>
    </subcellularLocation>
    <subcellularLocation>
        <location evidence="1">Nucleus</location>
    </subcellularLocation>
</comment>
<keyword evidence="11" id="KW-1185">Reference proteome</keyword>
<dbReference type="InterPro" id="IPR025800">
    <property type="entry name" value="CaM-Lys-N-MeTrfase"/>
</dbReference>
<proteinExistence type="predicted"/>
<dbReference type="PANTHER" id="PTHR13539:SF3">
    <property type="entry name" value="CALMODULIN-LYSINE N-METHYLTRANSFERASE"/>
    <property type="match status" value="1"/>
</dbReference>
<evidence type="ECO:0000256" key="3">
    <source>
        <dbReference type="ARBA" id="ARBA00011914"/>
    </source>
</evidence>
<organism evidence="10 11">
    <name type="scientific">Canna indica</name>
    <name type="common">Indian-shot</name>
    <dbReference type="NCBI Taxonomy" id="4628"/>
    <lineage>
        <taxon>Eukaryota</taxon>
        <taxon>Viridiplantae</taxon>
        <taxon>Streptophyta</taxon>
        <taxon>Embryophyta</taxon>
        <taxon>Tracheophyta</taxon>
        <taxon>Spermatophyta</taxon>
        <taxon>Magnoliopsida</taxon>
        <taxon>Liliopsida</taxon>
        <taxon>Zingiberales</taxon>
        <taxon>Cannaceae</taxon>
        <taxon>Canna</taxon>
    </lineage>
</organism>
<dbReference type="InterPro" id="IPR029063">
    <property type="entry name" value="SAM-dependent_MTases_sf"/>
</dbReference>
<evidence type="ECO:0000256" key="1">
    <source>
        <dbReference type="ARBA" id="ARBA00004123"/>
    </source>
</evidence>
<keyword evidence="6" id="KW-0489">Methyltransferase</keyword>
<sequence>MEDQHIPKADMEAVAPPPPPESPASLRWAILRRSLLRRPSSSAVPPDHPSELRTKNVSRKKGGGFNLIPCHPLDESHVVEGWDALMRAKDLADSRDVCIFYKLPLEIVPGLVMIQRMEDSLDLNDFDISRRYDIDTTGLVCCWPSEDILAYFCANRPHIFRSKRVIELGSGYGLAGLAIAASSDAQEVVISDGNPDVVDYIQRNISVNAKVFGATKVKPMTLHWNQNVDSDVSRTFDIIVASDCTFFKEFHGSLACTVKSLLKDSEMSEAIFLSPKRGNSLDKFLEKIKENELNYELVENYDTRVWNIHQKLLSDNVAWPNYDSNHCYPLFVRVTLSRT</sequence>
<dbReference type="GO" id="GO:0018025">
    <property type="term" value="F:calmodulin-lysine N-methyltransferase activity"/>
    <property type="evidence" value="ECO:0007669"/>
    <property type="project" value="UniProtKB-EC"/>
</dbReference>
<evidence type="ECO:0000313" key="10">
    <source>
        <dbReference type="EMBL" id="WOL10826.1"/>
    </source>
</evidence>
<protein>
    <recommendedName>
        <fullName evidence="4">Calmodulin-lysine N-methyltransferase</fullName>
        <ecNumber evidence="3">2.1.1.60</ecNumber>
    </recommendedName>
</protein>
<keyword evidence="7" id="KW-0808">Transferase</keyword>
<dbReference type="InterPro" id="IPR019410">
    <property type="entry name" value="Methyltransf_16"/>
</dbReference>
<evidence type="ECO:0000256" key="8">
    <source>
        <dbReference type="ARBA" id="ARBA00023242"/>
    </source>
</evidence>
<feature type="compositionally biased region" description="Basic and acidic residues" evidence="9">
    <location>
        <begin position="1"/>
        <end position="11"/>
    </location>
</feature>
<dbReference type="EMBL" id="CP136895">
    <property type="protein sequence ID" value="WOL10826.1"/>
    <property type="molecule type" value="Genomic_DNA"/>
</dbReference>
<dbReference type="Gene3D" id="3.40.50.150">
    <property type="entry name" value="Vaccinia Virus protein VP39"/>
    <property type="match status" value="1"/>
</dbReference>
<feature type="region of interest" description="Disordered" evidence="9">
    <location>
        <begin position="1"/>
        <end position="24"/>
    </location>
</feature>